<sequence length="649" mass="73419">MEPAIPLRRTAEEIEDARKRIKERTEADKKLYRDFADTMKTENIPVYLPGEAEYERSVANPNLLYRFSRPGCVVQPLSTSDVQTVIKEAREQNISMTIKGGGHSYAGFSTTNDGISLDLGKMNRARLNTKVKPRPVMTMQGGAQWGHAYKHLINGKHDGMIVNGGRCPTVGVGGFILGGGLAPFGRSFGLGCDTLIEATIVTADGDIVTVSRKDLELNDEEKKDPEKVKRRDLFWALCGAGGGNFGVVVEFKLEIQYLEDPEGLVVAGKYEWQPAYEKDEAKPQEDAVVTDETLATMNRFYSYNWPNRCTIDSSWICTIGKPLTIRFLVYYDGLKTQFTQLINPVGVPDDEKPIPSKPLRDMIIRRVIEEPSTRFLHETLVDQWSDEIVRAFPANKGYSLHASFVFPNDIDTIENITRFINADMARFKERYAGETATMQVTWIHSGGKVSEVGDSDTAYPWRQGVYNVYIMLQWDGKWLETDIRGWLQIFRRNLRQYSLEGQAAYVNFPFPDKMELSGTDYEYAYYGKNCDALRKVKEEWDEKEYFKWNQGIKLPKSVEESNSTSFHPATEVVEESKLETNFVTALKVNILSSAEVPVAAKVTNNYKKDKASDRKLADQLALEQWKTFEPFGSWSTSSGGIYALTDLGF</sequence>
<dbReference type="InterPro" id="IPR006093">
    <property type="entry name" value="Oxy_OxRdtase_FAD_BS"/>
</dbReference>
<comment type="cofactor">
    <cofactor evidence="1">
        <name>FAD</name>
        <dbReference type="ChEBI" id="CHEBI:57692"/>
    </cofactor>
</comment>
<dbReference type="Gene3D" id="3.40.462.20">
    <property type="match status" value="1"/>
</dbReference>
<proteinExistence type="inferred from homology"/>
<evidence type="ECO:0000313" key="7">
    <source>
        <dbReference type="EMBL" id="RVD82642.1"/>
    </source>
</evidence>
<name>A0A436ZUZ5_ARTFL</name>
<evidence type="ECO:0000256" key="4">
    <source>
        <dbReference type="ARBA" id="ARBA00022827"/>
    </source>
</evidence>
<dbReference type="InterPro" id="IPR012951">
    <property type="entry name" value="BBE"/>
</dbReference>
<evidence type="ECO:0000259" key="6">
    <source>
        <dbReference type="PROSITE" id="PS51387"/>
    </source>
</evidence>
<keyword evidence="4" id="KW-0274">FAD</keyword>
<protein>
    <recommendedName>
        <fullName evidence="6">FAD-binding PCMH-type domain-containing protein</fullName>
    </recommendedName>
</protein>
<dbReference type="InterPro" id="IPR016169">
    <property type="entry name" value="FAD-bd_PCMH_sub2"/>
</dbReference>
<dbReference type="SUPFAM" id="SSF56176">
    <property type="entry name" value="FAD-binding/transporter-associated domain-like"/>
    <property type="match status" value="1"/>
</dbReference>
<dbReference type="VEuPathDB" id="FungiDB:DFL_007060"/>
<dbReference type="InterPro" id="IPR036318">
    <property type="entry name" value="FAD-bd_PCMH-like_sf"/>
</dbReference>
<comment type="caution">
    <text evidence="7">The sequence shown here is derived from an EMBL/GenBank/DDBJ whole genome shotgun (WGS) entry which is preliminary data.</text>
</comment>
<dbReference type="RefSeq" id="XP_067488186.1">
    <property type="nucleotide sequence ID" value="XM_067636585.1"/>
</dbReference>
<keyword evidence="8" id="KW-1185">Reference proteome</keyword>
<feature type="domain" description="FAD-binding PCMH-type" evidence="6">
    <location>
        <begin position="66"/>
        <end position="258"/>
    </location>
</feature>
<dbReference type="Pfam" id="PF01565">
    <property type="entry name" value="FAD_binding_4"/>
    <property type="match status" value="1"/>
</dbReference>
<dbReference type="PANTHER" id="PTHR42973">
    <property type="entry name" value="BINDING OXIDOREDUCTASE, PUTATIVE (AFU_ORTHOLOGUE AFUA_1G17690)-RELATED"/>
    <property type="match status" value="1"/>
</dbReference>
<dbReference type="InterPro" id="IPR006094">
    <property type="entry name" value="Oxid_FAD_bind_N"/>
</dbReference>
<dbReference type="Pfam" id="PF08031">
    <property type="entry name" value="BBE"/>
    <property type="match status" value="1"/>
</dbReference>
<dbReference type="GeneID" id="93589371"/>
<dbReference type="PROSITE" id="PS00862">
    <property type="entry name" value="OX2_COVAL_FAD"/>
    <property type="match status" value="1"/>
</dbReference>
<dbReference type="PROSITE" id="PS51387">
    <property type="entry name" value="FAD_PCMH"/>
    <property type="match status" value="1"/>
</dbReference>
<dbReference type="EMBL" id="SAEB01000009">
    <property type="protein sequence ID" value="RVD82642.1"/>
    <property type="molecule type" value="Genomic_DNA"/>
</dbReference>
<dbReference type="OrthoDB" id="407275at2759"/>
<dbReference type="Gene3D" id="3.30.465.10">
    <property type="match status" value="1"/>
</dbReference>
<evidence type="ECO:0000256" key="3">
    <source>
        <dbReference type="ARBA" id="ARBA00022630"/>
    </source>
</evidence>
<dbReference type="PANTHER" id="PTHR42973:SF39">
    <property type="entry name" value="FAD-BINDING PCMH-TYPE DOMAIN-CONTAINING PROTEIN"/>
    <property type="match status" value="1"/>
</dbReference>
<evidence type="ECO:0000256" key="5">
    <source>
        <dbReference type="ARBA" id="ARBA00023002"/>
    </source>
</evidence>
<evidence type="ECO:0000313" key="8">
    <source>
        <dbReference type="Proteomes" id="UP000283090"/>
    </source>
</evidence>
<keyword evidence="3" id="KW-0285">Flavoprotein</keyword>
<dbReference type="InterPro" id="IPR050416">
    <property type="entry name" value="FAD-linked_Oxidoreductase"/>
</dbReference>
<dbReference type="GO" id="GO:0016491">
    <property type="term" value="F:oxidoreductase activity"/>
    <property type="evidence" value="ECO:0007669"/>
    <property type="project" value="UniProtKB-KW"/>
</dbReference>
<reference evidence="7 8" key="1">
    <citation type="submission" date="2019-01" db="EMBL/GenBank/DDBJ databases">
        <title>Intercellular communication is required for trap formation in the nematode-trapping fungus Duddingtonia flagrans.</title>
        <authorList>
            <person name="Youssar L."/>
            <person name="Wernet V."/>
            <person name="Hensel N."/>
            <person name="Hildebrandt H.-G."/>
            <person name="Fischer R."/>
        </authorList>
    </citation>
    <scope>NUCLEOTIDE SEQUENCE [LARGE SCALE GENOMIC DNA]</scope>
    <source>
        <strain evidence="7 8">CBS H-5679</strain>
    </source>
</reference>
<keyword evidence="5" id="KW-0560">Oxidoreductase</keyword>
<dbReference type="AlphaFoldDB" id="A0A436ZUZ5"/>
<dbReference type="InterPro" id="IPR016166">
    <property type="entry name" value="FAD-bd_PCMH"/>
</dbReference>
<evidence type="ECO:0000256" key="2">
    <source>
        <dbReference type="ARBA" id="ARBA00005466"/>
    </source>
</evidence>
<dbReference type="STRING" id="97331.A0A436ZUZ5"/>
<organism evidence="7 8">
    <name type="scientific">Arthrobotrys flagrans</name>
    <name type="common">Nematode-trapping fungus</name>
    <name type="synonym">Trichothecium flagrans</name>
    <dbReference type="NCBI Taxonomy" id="97331"/>
    <lineage>
        <taxon>Eukaryota</taxon>
        <taxon>Fungi</taxon>
        <taxon>Dikarya</taxon>
        <taxon>Ascomycota</taxon>
        <taxon>Pezizomycotina</taxon>
        <taxon>Orbiliomycetes</taxon>
        <taxon>Orbiliales</taxon>
        <taxon>Orbiliaceae</taxon>
        <taxon>Arthrobotrys</taxon>
    </lineage>
</organism>
<evidence type="ECO:0000256" key="1">
    <source>
        <dbReference type="ARBA" id="ARBA00001974"/>
    </source>
</evidence>
<dbReference type="GO" id="GO:0071949">
    <property type="term" value="F:FAD binding"/>
    <property type="evidence" value="ECO:0007669"/>
    <property type="project" value="InterPro"/>
</dbReference>
<gene>
    <name evidence="7" type="ORF">DFL_007060</name>
</gene>
<dbReference type="Proteomes" id="UP000283090">
    <property type="component" value="Unassembled WGS sequence"/>
</dbReference>
<comment type="similarity">
    <text evidence="2">Belongs to the oxygen-dependent FAD-linked oxidoreductase family.</text>
</comment>
<accession>A0A436ZUZ5</accession>